<accession>A0A0A1GZU2</accession>
<gene>
    <name evidence="2" type="ORF">LOOC260_114550</name>
</gene>
<dbReference type="Gene3D" id="1.10.260.40">
    <property type="entry name" value="lambda repressor-like DNA-binding domains"/>
    <property type="match status" value="1"/>
</dbReference>
<dbReference type="CDD" id="cd00093">
    <property type="entry name" value="HTH_XRE"/>
    <property type="match status" value="1"/>
</dbReference>
<dbReference type="PROSITE" id="PS50943">
    <property type="entry name" value="HTH_CROC1"/>
    <property type="match status" value="1"/>
</dbReference>
<evidence type="ECO:0000313" key="2">
    <source>
        <dbReference type="EMBL" id="BAP85991.1"/>
    </source>
</evidence>
<name>A0A0A1GZU2_9LACO</name>
<evidence type="ECO:0000259" key="1">
    <source>
        <dbReference type="PROSITE" id="PS50943"/>
    </source>
</evidence>
<protein>
    <submittedName>
        <fullName evidence="2">Transcriptional regulator</fullName>
    </submittedName>
</protein>
<dbReference type="KEGG" id="lho:LOOC260_114550"/>
<dbReference type="STRING" id="1291742.LOOC260_114550"/>
<feature type="domain" description="HTH cro/C1-type" evidence="1">
    <location>
        <begin position="7"/>
        <end position="59"/>
    </location>
</feature>
<dbReference type="GO" id="GO:0003677">
    <property type="term" value="F:DNA binding"/>
    <property type="evidence" value="ECO:0007669"/>
    <property type="project" value="InterPro"/>
</dbReference>
<dbReference type="InterPro" id="IPR001387">
    <property type="entry name" value="Cro/C1-type_HTH"/>
</dbReference>
<dbReference type="Proteomes" id="UP000031620">
    <property type="component" value="Chromosome"/>
</dbReference>
<dbReference type="RefSeq" id="WP_041093991.1">
    <property type="nucleotide sequence ID" value="NZ_AP014680.1"/>
</dbReference>
<dbReference type="InterPro" id="IPR010982">
    <property type="entry name" value="Lambda_DNA-bd_dom_sf"/>
</dbReference>
<dbReference type="Pfam" id="PF13443">
    <property type="entry name" value="HTH_26"/>
    <property type="match status" value="1"/>
</dbReference>
<evidence type="ECO:0000313" key="3">
    <source>
        <dbReference type="Proteomes" id="UP000031620"/>
    </source>
</evidence>
<dbReference type="AlphaFoldDB" id="A0A0A1GZU2"/>
<reference evidence="2 3" key="1">
    <citation type="submission" date="2014-11" db="EMBL/GenBank/DDBJ databases">
        <title>Complete genome sequence and analysis of Lactobacillus hokkaidonensis LOOC260T.</title>
        <authorList>
            <person name="Tanizawa Y."/>
            <person name="Tohno M."/>
            <person name="Kaminuma E."/>
            <person name="Nakamura Y."/>
            <person name="Arita M."/>
        </authorList>
    </citation>
    <scope>NUCLEOTIDE SEQUENCE [LARGE SCALE GENOMIC DNA]</scope>
    <source>
        <strain evidence="2 3">LOOC260</strain>
    </source>
</reference>
<dbReference type="SUPFAM" id="SSF47413">
    <property type="entry name" value="lambda repressor-like DNA-binding domains"/>
    <property type="match status" value="1"/>
</dbReference>
<dbReference type="HOGENOM" id="CLU_066192_4_0_9"/>
<dbReference type="SMART" id="SM00530">
    <property type="entry name" value="HTH_XRE"/>
    <property type="match status" value="1"/>
</dbReference>
<dbReference type="EMBL" id="AP014680">
    <property type="protein sequence ID" value="BAP85991.1"/>
    <property type="molecule type" value="Genomic_DNA"/>
</dbReference>
<proteinExistence type="predicted"/>
<organism evidence="2 3">
    <name type="scientific">Paucilactobacillus hokkaidonensis JCM 18461</name>
    <dbReference type="NCBI Taxonomy" id="1291742"/>
    <lineage>
        <taxon>Bacteria</taxon>
        <taxon>Bacillati</taxon>
        <taxon>Bacillota</taxon>
        <taxon>Bacilli</taxon>
        <taxon>Lactobacillales</taxon>
        <taxon>Lactobacillaceae</taxon>
        <taxon>Paucilactobacillus</taxon>
    </lineage>
</organism>
<sequence length="107" mass="11952">MALFDNVKKFAKLRGMNLQEVAIKSGLSKNTLYKWKDYKPSDPYILAVAKTLGVTYEELTGTAKETTPTKIDLGAALDDSDDVIMTFDGKPIPDEDKELIKRLLRGK</sequence>